<dbReference type="Proteomes" id="UP000095287">
    <property type="component" value="Unplaced"/>
</dbReference>
<feature type="transmembrane region" description="Helical" evidence="5">
    <location>
        <begin position="209"/>
        <end position="227"/>
    </location>
</feature>
<feature type="transmembrane region" description="Helical" evidence="5">
    <location>
        <begin position="122"/>
        <end position="139"/>
    </location>
</feature>
<dbReference type="GO" id="GO:0016020">
    <property type="term" value="C:membrane"/>
    <property type="evidence" value="ECO:0007669"/>
    <property type="project" value="UniProtKB-SubCell"/>
</dbReference>
<dbReference type="GO" id="GO:0022857">
    <property type="term" value="F:transmembrane transporter activity"/>
    <property type="evidence" value="ECO:0007669"/>
    <property type="project" value="InterPro"/>
</dbReference>
<protein>
    <submittedName>
        <fullName evidence="8">MFS domain-containing protein</fullName>
    </submittedName>
</protein>
<keyword evidence="6" id="KW-0732">Signal</keyword>
<name>A0A1I8AD76_9BILA</name>
<organism evidence="7 8">
    <name type="scientific">Steinernema glaseri</name>
    <dbReference type="NCBI Taxonomy" id="37863"/>
    <lineage>
        <taxon>Eukaryota</taxon>
        <taxon>Metazoa</taxon>
        <taxon>Ecdysozoa</taxon>
        <taxon>Nematoda</taxon>
        <taxon>Chromadorea</taxon>
        <taxon>Rhabditida</taxon>
        <taxon>Tylenchina</taxon>
        <taxon>Panagrolaimomorpha</taxon>
        <taxon>Strongyloidoidea</taxon>
        <taxon>Steinernematidae</taxon>
        <taxon>Steinernema</taxon>
    </lineage>
</organism>
<evidence type="ECO:0000256" key="3">
    <source>
        <dbReference type="ARBA" id="ARBA00022989"/>
    </source>
</evidence>
<dbReference type="SUPFAM" id="SSF103473">
    <property type="entry name" value="MFS general substrate transporter"/>
    <property type="match status" value="1"/>
</dbReference>
<dbReference type="Gene3D" id="1.20.1250.20">
    <property type="entry name" value="MFS general substrate transporter like domains"/>
    <property type="match status" value="2"/>
</dbReference>
<dbReference type="InterPro" id="IPR050382">
    <property type="entry name" value="MFS_Na/Anion_cotransporter"/>
</dbReference>
<keyword evidence="7" id="KW-1185">Reference proteome</keyword>
<reference evidence="8" key="1">
    <citation type="submission" date="2016-11" db="UniProtKB">
        <authorList>
            <consortium name="WormBaseParasite"/>
        </authorList>
    </citation>
    <scope>IDENTIFICATION</scope>
</reference>
<proteinExistence type="predicted"/>
<feature type="transmembrane region" description="Helical" evidence="5">
    <location>
        <begin position="95"/>
        <end position="115"/>
    </location>
</feature>
<evidence type="ECO:0000256" key="6">
    <source>
        <dbReference type="SAM" id="SignalP"/>
    </source>
</evidence>
<feature type="transmembrane region" description="Helical" evidence="5">
    <location>
        <begin position="176"/>
        <end position="197"/>
    </location>
</feature>
<feature type="signal peptide" evidence="6">
    <location>
        <begin position="1"/>
        <end position="31"/>
    </location>
</feature>
<evidence type="ECO:0000313" key="7">
    <source>
        <dbReference type="Proteomes" id="UP000095287"/>
    </source>
</evidence>
<evidence type="ECO:0000256" key="1">
    <source>
        <dbReference type="ARBA" id="ARBA00004141"/>
    </source>
</evidence>
<evidence type="ECO:0000256" key="2">
    <source>
        <dbReference type="ARBA" id="ARBA00022692"/>
    </source>
</evidence>
<feature type="transmembrane region" description="Helical" evidence="5">
    <location>
        <begin position="346"/>
        <end position="366"/>
    </location>
</feature>
<feature type="transmembrane region" description="Helical" evidence="5">
    <location>
        <begin position="372"/>
        <end position="391"/>
    </location>
</feature>
<feature type="transmembrane region" description="Helical" evidence="5">
    <location>
        <begin position="304"/>
        <end position="325"/>
    </location>
</feature>
<dbReference type="PANTHER" id="PTHR11662:SF405">
    <property type="entry name" value="PROTEIN CBG12249"/>
    <property type="match status" value="1"/>
</dbReference>
<dbReference type="Pfam" id="PF07690">
    <property type="entry name" value="MFS_1"/>
    <property type="match status" value="1"/>
</dbReference>
<evidence type="ECO:0000256" key="5">
    <source>
        <dbReference type="SAM" id="Phobius"/>
    </source>
</evidence>
<comment type="subcellular location">
    <subcellularLocation>
        <location evidence="1">Membrane</location>
        <topology evidence="1">Multi-pass membrane protein</topology>
    </subcellularLocation>
</comment>
<evidence type="ECO:0000313" key="8">
    <source>
        <dbReference type="WBParaSite" id="L893_g4571.t1"/>
    </source>
</evidence>
<dbReference type="InterPro" id="IPR036259">
    <property type="entry name" value="MFS_trans_sf"/>
</dbReference>
<dbReference type="GO" id="GO:0006820">
    <property type="term" value="P:monoatomic anion transport"/>
    <property type="evidence" value="ECO:0007669"/>
    <property type="project" value="TreeGrafter"/>
</dbReference>
<dbReference type="InterPro" id="IPR011701">
    <property type="entry name" value="MFS"/>
</dbReference>
<sequence>MADSDQIPSLFSPFAVRLWILLLCLAAFTLCVSMKQSLGMAMVCMVNNSAFADSSHSNDTGDSNGFCPNSERSIGEEVRYDYQGTLLWSPSMQSILFSALAYGSLLTTVPAGLVVDRMNQKIILACTVGIYSIMTLLAPCCAELGYVPFLVNSFVFSGMTALGSRWFPPAERSTTVGIYTSGSSIAGMLNGALAPLFCKQRLLGGWPLIYYFYGALGLVWMLLWQIVCSQKPENNRWISRAEKEYLMKDQLTKTGPKRRIPWHAAIGSKPLWAIVFSWFSFGSFVAIHHSILPSYFRDVLQLPLTTNGIFMMCVFAAQLVSKILCGMVSDFIRSRGLLNETGSCRFFQAVSSFGSAIPLLVVALFIDCRNPYLGLVIILIHCELTQQLMTFRDNTSSL</sequence>
<keyword evidence="3 5" id="KW-1133">Transmembrane helix</keyword>
<feature type="chain" id="PRO_5009314565" evidence="6">
    <location>
        <begin position="32"/>
        <end position="398"/>
    </location>
</feature>
<feature type="transmembrane region" description="Helical" evidence="5">
    <location>
        <begin position="271"/>
        <end position="292"/>
    </location>
</feature>
<evidence type="ECO:0000256" key="4">
    <source>
        <dbReference type="ARBA" id="ARBA00023136"/>
    </source>
</evidence>
<accession>A0A1I8AD76</accession>
<keyword evidence="2 5" id="KW-0812">Transmembrane</keyword>
<keyword evidence="4 5" id="KW-0472">Membrane</keyword>
<dbReference type="PANTHER" id="PTHR11662">
    <property type="entry name" value="SOLUTE CARRIER FAMILY 17"/>
    <property type="match status" value="1"/>
</dbReference>
<dbReference type="AlphaFoldDB" id="A0A1I8AD76"/>
<dbReference type="WBParaSite" id="L893_g4571.t1">
    <property type="protein sequence ID" value="L893_g4571.t1"/>
    <property type="gene ID" value="L893_g4571"/>
</dbReference>